<dbReference type="VEuPathDB" id="FungiDB:YALI0_E01408g"/>
<accession>A0A371CFK4</accession>
<dbReference type="AlphaFoldDB" id="A0A371CFK4"/>
<dbReference type="InterPro" id="IPR022158">
    <property type="entry name" value="Inositol_phosphatase"/>
</dbReference>
<evidence type="ECO:0000256" key="1">
    <source>
        <dbReference type="SAM" id="Coils"/>
    </source>
</evidence>
<evidence type="ECO:0000313" key="5">
    <source>
        <dbReference type="Proteomes" id="UP000256601"/>
    </source>
</evidence>
<dbReference type="InterPro" id="IPR002013">
    <property type="entry name" value="SAC_dom"/>
</dbReference>
<gene>
    <name evidence="4" type="ORF">B0I71DRAFT_126395</name>
</gene>
<sequence length="676" mass="76463">MQITLTQQGLTLQSQNGTRSLLDFATKSLTTLQDDTDSQNDTDGASIDTESPSLECLGIFGIFPIDVHSLAVITKREQVATLQNAPLYKITGALLIPLSYQRARAVFEASQNNTTAEPRRSTDSNESRGSSVADSEPSETETGTPSPVSPSTLKFIRECQKFLSSGALFYSPKLNLHQSLKQGLLNKESKCSSYYLNYNRNRLFEDTEFELKIIQGHVGQVKPESSNISVVLISRRSRHRIGARYLRRGIDDDANCANWVETEQLLVTPKYILSYVIVRGSLPVFFQQSPYKLKPTPRVLRGAEATRKVFNTHFDRIESHYGSVTGVNLVEASSTSNEFKVGNLYKKLCEQNGKELEWFDFHHACKGMKFERVSELFNSDVVQAGVDNFLWDGLNLQTGNPTSVVQSGIFRVNCIDCLDRTNVVQTEIAKRVLEQQLEELNHDADNIVSSAYYHMWADNGDAISRQYSNTNALKGEFTRNRKRDFKGVVTDVGLTLTRFYSGMVSDFFRQALFDFLVGNVDERVFSEFDETCASSDPRMYSKSAIEVASEICQDDVISGWWLESLQNSSNKYIVLLTDTSIYVCQFDFMTERVSDFEKVDVDTISSVQFLGSSGSQVVISTSDKQFRLRNPTYNEHMGDKLRQYCSEREIEVHDGDEQSTTFVSRMEQRLKRLIWA</sequence>
<feature type="domain" description="SAC" evidence="3">
    <location>
        <begin position="159"/>
        <end position="469"/>
    </location>
</feature>
<dbReference type="GO" id="GO:0034593">
    <property type="term" value="F:phosphatidylinositol bisphosphate phosphatase activity"/>
    <property type="evidence" value="ECO:0007669"/>
    <property type="project" value="UniProtKB-ARBA"/>
</dbReference>
<dbReference type="PROSITE" id="PS50275">
    <property type="entry name" value="SAC"/>
    <property type="match status" value="1"/>
</dbReference>
<dbReference type="Pfam" id="PF02383">
    <property type="entry name" value="Syja_N"/>
    <property type="match status" value="1"/>
</dbReference>
<name>A0A371CFK4_YARLL</name>
<feature type="compositionally biased region" description="Basic and acidic residues" evidence="2">
    <location>
        <begin position="117"/>
        <end position="126"/>
    </location>
</feature>
<feature type="compositionally biased region" description="Polar residues" evidence="2">
    <location>
        <begin position="140"/>
        <end position="151"/>
    </location>
</feature>
<reference evidence="4 5" key="1">
    <citation type="submission" date="2018-07" db="EMBL/GenBank/DDBJ databases">
        <title>Draft Genome Assemblies for Five Robust Yarrowia lipolytica Strains Exhibiting High Lipid Production and Pentose Sugar Utilization and Sugar Alcohol Secretion from Undetoxified Lignocellulosic Biomass Hydrolysates.</title>
        <authorList>
            <consortium name="DOE Joint Genome Institute"/>
            <person name="Walker C."/>
            <person name="Ryu S."/>
            <person name="Na H."/>
            <person name="Zane M."/>
            <person name="LaButti K."/>
            <person name="Lipzen A."/>
            <person name="Haridas S."/>
            <person name="Barry K."/>
            <person name="Grigoriev I.V."/>
            <person name="Quarterman J."/>
            <person name="Slininger P."/>
            <person name="Dien B."/>
            <person name="Trinh C.T."/>
        </authorList>
    </citation>
    <scope>NUCLEOTIDE SEQUENCE [LARGE SCALE GENOMIC DNA]</scope>
    <source>
        <strain evidence="4 5">YB392</strain>
    </source>
</reference>
<evidence type="ECO:0000259" key="3">
    <source>
        <dbReference type="PROSITE" id="PS50275"/>
    </source>
</evidence>
<dbReference type="PANTHER" id="PTHR45662:SF7">
    <property type="entry name" value="SACI DOMAIN PROTEIN (AFU_ORTHOLOGUE AFUA_1G15890)"/>
    <property type="match status" value="1"/>
</dbReference>
<dbReference type="VEuPathDB" id="FungiDB:YALI1_E01947g"/>
<dbReference type="GO" id="GO:0043812">
    <property type="term" value="F:phosphatidylinositol-4-phosphate phosphatase activity"/>
    <property type="evidence" value="ECO:0007669"/>
    <property type="project" value="TreeGrafter"/>
</dbReference>
<evidence type="ECO:0000256" key="2">
    <source>
        <dbReference type="SAM" id="MobiDB-lite"/>
    </source>
</evidence>
<dbReference type="GO" id="GO:0046856">
    <property type="term" value="P:phosphatidylinositol dephosphorylation"/>
    <property type="evidence" value="ECO:0007669"/>
    <property type="project" value="TreeGrafter"/>
</dbReference>
<keyword evidence="1" id="KW-0175">Coiled coil</keyword>
<protein>
    <submittedName>
        <fullName evidence="4">SacI homology domain-domain-containing protein</fullName>
    </submittedName>
</protein>
<dbReference type="GO" id="GO:0005783">
    <property type="term" value="C:endoplasmic reticulum"/>
    <property type="evidence" value="ECO:0007669"/>
    <property type="project" value="TreeGrafter"/>
</dbReference>
<organism evidence="4 5">
    <name type="scientific">Yarrowia lipolytica</name>
    <name type="common">Candida lipolytica</name>
    <dbReference type="NCBI Taxonomy" id="4952"/>
    <lineage>
        <taxon>Eukaryota</taxon>
        <taxon>Fungi</taxon>
        <taxon>Dikarya</taxon>
        <taxon>Ascomycota</taxon>
        <taxon>Saccharomycotina</taxon>
        <taxon>Dipodascomycetes</taxon>
        <taxon>Dipodascales</taxon>
        <taxon>Dipodascales incertae sedis</taxon>
        <taxon>Yarrowia</taxon>
    </lineage>
</organism>
<feature type="region of interest" description="Disordered" evidence="2">
    <location>
        <begin position="109"/>
        <end position="151"/>
    </location>
</feature>
<dbReference type="EMBL" id="KZ858947">
    <property type="protein sequence ID" value="RDW29071.1"/>
    <property type="molecule type" value="Genomic_DNA"/>
</dbReference>
<evidence type="ECO:0000313" key="4">
    <source>
        <dbReference type="EMBL" id="RDW29071.1"/>
    </source>
</evidence>
<dbReference type="PANTHER" id="PTHR45662">
    <property type="entry name" value="PHOSPHATIDYLINOSITIDE PHOSPHATASE SAC1"/>
    <property type="match status" value="1"/>
</dbReference>
<proteinExistence type="predicted"/>
<feature type="coiled-coil region" evidence="1">
    <location>
        <begin position="423"/>
        <end position="450"/>
    </location>
</feature>
<dbReference type="Proteomes" id="UP000256601">
    <property type="component" value="Unassembled WGS sequence"/>
</dbReference>
<dbReference type="Pfam" id="PF12456">
    <property type="entry name" value="hSac2"/>
    <property type="match status" value="1"/>
</dbReference>